<name>A0A8J7URM2_METVO</name>
<evidence type="ECO:0000313" key="2">
    <source>
        <dbReference type="EMBL" id="MBP2201943.1"/>
    </source>
</evidence>
<evidence type="ECO:0000313" key="3">
    <source>
        <dbReference type="Proteomes" id="UP000740329"/>
    </source>
</evidence>
<dbReference type="GO" id="GO:0002098">
    <property type="term" value="P:tRNA wobble uridine modification"/>
    <property type="evidence" value="ECO:0007669"/>
    <property type="project" value="InterPro"/>
</dbReference>
<dbReference type="PANTHER" id="PTHR30401">
    <property type="entry name" value="TRNA 2-SELENOURIDINE SYNTHASE"/>
    <property type="match status" value="1"/>
</dbReference>
<dbReference type="Proteomes" id="UP000740329">
    <property type="component" value="Unassembled WGS sequence"/>
</dbReference>
<reference evidence="2" key="1">
    <citation type="submission" date="2021-03" db="EMBL/GenBank/DDBJ databases">
        <title>Genomic Encyclopedia of Type Strains, Phase IV (KMG-V): Genome sequencing to study the core and pangenomes of soil and plant-associated prokaryotes.</title>
        <authorList>
            <person name="Whitman W."/>
        </authorList>
    </citation>
    <scope>NUCLEOTIDE SEQUENCE</scope>
    <source>
        <strain evidence="2">C4</strain>
    </source>
</reference>
<feature type="domain" description="tRNA 2-selenouridine synthase AAA" evidence="1">
    <location>
        <begin position="6"/>
        <end position="176"/>
    </location>
</feature>
<dbReference type="NCBIfam" id="TIGR04569">
    <property type="entry name" value="arch_SelU_Cterm"/>
    <property type="match status" value="1"/>
</dbReference>
<dbReference type="PANTHER" id="PTHR30401:SF0">
    <property type="entry name" value="TRNA 2-SELENOURIDINE SYNTHASE"/>
    <property type="match status" value="1"/>
</dbReference>
<dbReference type="RefSeq" id="WP_209591463.1">
    <property type="nucleotide sequence ID" value="NZ_JAGGMU010000004.1"/>
</dbReference>
<dbReference type="OrthoDB" id="61220at2157"/>
<dbReference type="Gene3D" id="3.40.50.300">
    <property type="entry name" value="P-loop containing nucleotide triphosphate hydrolases"/>
    <property type="match status" value="1"/>
</dbReference>
<dbReference type="EMBL" id="JAGGMV010000004">
    <property type="protein sequence ID" value="MBP2201943.1"/>
    <property type="molecule type" value="Genomic_DNA"/>
</dbReference>
<dbReference type="GO" id="GO:0043828">
    <property type="term" value="F:tRNA 2-selenouridine synthase activity"/>
    <property type="evidence" value="ECO:0007669"/>
    <property type="project" value="InterPro"/>
</dbReference>
<accession>A0A8J7URM2</accession>
<dbReference type="InterPro" id="IPR017582">
    <property type="entry name" value="SelU"/>
</dbReference>
<dbReference type="InterPro" id="IPR030815">
    <property type="entry name" value="Arch_SelU_Cterm"/>
</dbReference>
<dbReference type="InterPro" id="IPR058840">
    <property type="entry name" value="AAA_SelU"/>
</dbReference>
<sequence>MIIIGLFGKTGCGKTEILELLKENNYSVVDIEGCANTKGSVLGDLYHLKQNDQETFDRLLNEQHEKALGKGYCIVEFEGRYIGGQDKVKIPEPYSDLKNYSNNILIDCPYDCQMKRLLKWYEPQNKEEKEVLIGKINLLQSFFKHKMVDVLKDIEELIKNDEYYKASEMIEENLYADHYLRHIKKVDCALEINNIDSKESFKEVEKFVNLVLKENNLKI</sequence>
<dbReference type="AlphaFoldDB" id="A0A8J7URM2"/>
<gene>
    <name evidence="2" type="ORF">J3E07_001383</name>
</gene>
<dbReference type="SUPFAM" id="SSF52540">
    <property type="entry name" value="P-loop containing nucleoside triphosphate hydrolases"/>
    <property type="match status" value="1"/>
</dbReference>
<dbReference type="InterPro" id="IPR027417">
    <property type="entry name" value="P-loop_NTPase"/>
</dbReference>
<dbReference type="Pfam" id="PF26341">
    <property type="entry name" value="AAA_SelU"/>
    <property type="match status" value="1"/>
</dbReference>
<proteinExistence type="predicted"/>
<comment type="caution">
    <text evidence="2">The sequence shown here is derived from an EMBL/GenBank/DDBJ whole genome shotgun (WGS) entry which is preliminary data.</text>
</comment>
<evidence type="ECO:0000259" key="1">
    <source>
        <dbReference type="Pfam" id="PF26341"/>
    </source>
</evidence>
<organism evidence="2 3">
    <name type="scientific">Methanococcus voltae</name>
    <dbReference type="NCBI Taxonomy" id="2188"/>
    <lineage>
        <taxon>Archaea</taxon>
        <taxon>Methanobacteriati</taxon>
        <taxon>Methanobacteriota</taxon>
        <taxon>Methanomada group</taxon>
        <taxon>Methanococci</taxon>
        <taxon>Methanococcales</taxon>
        <taxon>Methanococcaceae</taxon>
        <taxon>Methanococcus</taxon>
    </lineage>
</organism>
<protein>
    <submittedName>
        <fullName evidence="2">Selenouridine synthase SelU-like subunit</fullName>
    </submittedName>
</protein>